<accession>A0A7C3WVP1</accession>
<protein>
    <submittedName>
        <fullName evidence="1">Uncharacterized protein</fullName>
    </submittedName>
</protein>
<dbReference type="AlphaFoldDB" id="A0A7C3WVP1"/>
<comment type="caution">
    <text evidence="1">The sequence shown here is derived from an EMBL/GenBank/DDBJ whole genome shotgun (WGS) entry which is preliminary data.</text>
</comment>
<organism evidence="1">
    <name type="scientific">Dictyoglomus turgidum</name>
    <dbReference type="NCBI Taxonomy" id="513050"/>
    <lineage>
        <taxon>Bacteria</taxon>
        <taxon>Pseudomonadati</taxon>
        <taxon>Dictyoglomota</taxon>
        <taxon>Dictyoglomia</taxon>
        <taxon>Dictyoglomales</taxon>
        <taxon>Dictyoglomaceae</taxon>
        <taxon>Dictyoglomus</taxon>
    </lineage>
</organism>
<reference evidence="1" key="1">
    <citation type="journal article" date="2020" name="mSystems">
        <title>Genome- and Community-Level Interaction Insights into Carbon Utilization and Element Cycling Functions of Hydrothermarchaeota in Hydrothermal Sediment.</title>
        <authorList>
            <person name="Zhou Z."/>
            <person name="Liu Y."/>
            <person name="Xu W."/>
            <person name="Pan J."/>
            <person name="Luo Z.H."/>
            <person name="Li M."/>
        </authorList>
    </citation>
    <scope>NUCLEOTIDE SEQUENCE [LARGE SCALE GENOMIC DNA]</scope>
    <source>
        <strain evidence="1">SpSt-751</strain>
    </source>
</reference>
<proteinExistence type="predicted"/>
<dbReference type="EMBL" id="DTGA01000097">
    <property type="protein sequence ID" value="HGB31071.1"/>
    <property type="molecule type" value="Genomic_DNA"/>
</dbReference>
<gene>
    <name evidence="1" type="ORF">ENV35_04260</name>
</gene>
<name>A0A7C3WVP1_9BACT</name>
<sequence>MEESSSKGQKSCEERVDEHLKSRIADLEEFIENGDIEGLQDYHLWFDYVNEEEEEPYFRYQLSTGGPGDEFRFFCDHAFRPYRVEYWFLDWYDGANRILSGRDKDVLVKVWERLFGEPEYLRRIIERDINDL</sequence>
<evidence type="ECO:0000313" key="1">
    <source>
        <dbReference type="EMBL" id="HGB31071.1"/>
    </source>
</evidence>